<evidence type="ECO:0000313" key="2">
    <source>
        <dbReference type="EMBL" id="KAK9044242.1"/>
    </source>
</evidence>
<gene>
    <name evidence="2" type="ORF">V6N11_072557</name>
</gene>
<dbReference type="Pfam" id="PF05004">
    <property type="entry name" value="IFRD"/>
    <property type="match status" value="1"/>
</dbReference>
<evidence type="ECO:0000259" key="1">
    <source>
        <dbReference type="Pfam" id="PF05004"/>
    </source>
</evidence>
<reference evidence="2 3" key="1">
    <citation type="journal article" date="2024" name="G3 (Bethesda)">
        <title>Genome assembly of Hibiscus sabdariffa L. provides insights into metabolisms of medicinal natural products.</title>
        <authorList>
            <person name="Kim T."/>
        </authorList>
    </citation>
    <scope>NUCLEOTIDE SEQUENCE [LARGE SCALE GENOMIC DNA]</scope>
    <source>
        <strain evidence="2">TK-2024</strain>
        <tissue evidence="2">Old leaves</tissue>
    </source>
</reference>
<evidence type="ECO:0000313" key="3">
    <source>
        <dbReference type="Proteomes" id="UP001396334"/>
    </source>
</evidence>
<organism evidence="2 3">
    <name type="scientific">Hibiscus sabdariffa</name>
    <name type="common">roselle</name>
    <dbReference type="NCBI Taxonomy" id="183260"/>
    <lineage>
        <taxon>Eukaryota</taxon>
        <taxon>Viridiplantae</taxon>
        <taxon>Streptophyta</taxon>
        <taxon>Embryophyta</taxon>
        <taxon>Tracheophyta</taxon>
        <taxon>Spermatophyta</taxon>
        <taxon>Magnoliopsida</taxon>
        <taxon>eudicotyledons</taxon>
        <taxon>Gunneridae</taxon>
        <taxon>Pentapetalae</taxon>
        <taxon>rosids</taxon>
        <taxon>malvids</taxon>
        <taxon>Malvales</taxon>
        <taxon>Malvaceae</taxon>
        <taxon>Malvoideae</taxon>
        <taxon>Hibiscus</taxon>
    </lineage>
</organism>
<comment type="caution">
    <text evidence="2">The sequence shown here is derived from an EMBL/GenBank/DDBJ whole genome shotgun (WGS) entry which is preliminary data.</text>
</comment>
<sequence>MDKRRNQYWLLGCCYLFWAISYYSDLLDNNDKVVCTAACEALALIFETKRLEKFSTETKDSYREGYYSFFPTSSSHAPGWLTATAQERETDCFASADEFR</sequence>
<proteinExistence type="predicted"/>
<keyword evidence="3" id="KW-1185">Reference proteome</keyword>
<dbReference type="EMBL" id="JBBPBN010000003">
    <property type="protein sequence ID" value="KAK9044242.1"/>
    <property type="molecule type" value="Genomic_DNA"/>
</dbReference>
<protein>
    <recommendedName>
        <fullName evidence="1">Interferon-related developmental regulator N-terminal domain-containing protein</fullName>
    </recommendedName>
</protein>
<name>A0ABR2U438_9ROSI</name>
<feature type="domain" description="Interferon-related developmental regulator N-terminal" evidence="1">
    <location>
        <begin position="19"/>
        <end position="62"/>
    </location>
</feature>
<dbReference type="InterPro" id="IPR007701">
    <property type="entry name" value="Interferon-rel_develop_reg_N"/>
</dbReference>
<accession>A0ABR2U438</accession>
<dbReference type="Proteomes" id="UP001396334">
    <property type="component" value="Unassembled WGS sequence"/>
</dbReference>